<dbReference type="Pfam" id="PF13858">
    <property type="entry name" value="DUF4199"/>
    <property type="match status" value="1"/>
</dbReference>
<keyword evidence="1" id="KW-1133">Transmembrane helix</keyword>
<keyword evidence="1" id="KW-0812">Transmembrane</keyword>
<organism evidence="2 3">
    <name type="scientific">Candidatus Merdimorpha stercoravium</name>
    <dbReference type="NCBI Taxonomy" id="2840863"/>
    <lineage>
        <taxon>Bacteria</taxon>
        <taxon>Pseudomonadati</taxon>
        <taxon>Bacteroidota</taxon>
        <taxon>Flavobacteriia</taxon>
        <taxon>Flavobacteriales</taxon>
        <taxon>Candidatus Merdimorpha</taxon>
    </lineage>
</organism>
<comment type="caution">
    <text evidence="2">The sequence shown here is derived from an EMBL/GenBank/DDBJ whole genome shotgun (WGS) entry which is preliminary data.</text>
</comment>
<feature type="transmembrane region" description="Helical" evidence="1">
    <location>
        <begin position="70"/>
        <end position="95"/>
    </location>
</feature>
<feature type="transmembrane region" description="Helical" evidence="1">
    <location>
        <begin position="127"/>
        <end position="151"/>
    </location>
</feature>
<reference evidence="2" key="2">
    <citation type="journal article" date="2021" name="PeerJ">
        <title>Extensive microbial diversity within the chicken gut microbiome revealed by metagenomics and culture.</title>
        <authorList>
            <person name="Gilroy R."/>
            <person name="Ravi A."/>
            <person name="Getino M."/>
            <person name="Pursley I."/>
            <person name="Horton D.L."/>
            <person name="Alikhan N.F."/>
            <person name="Baker D."/>
            <person name="Gharbi K."/>
            <person name="Hall N."/>
            <person name="Watson M."/>
            <person name="Adriaenssens E.M."/>
            <person name="Foster-Nyarko E."/>
            <person name="Jarju S."/>
            <person name="Secka A."/>
            <person name="Antonio M."/>
            <person name="Oren A."/>
            <person name="Chaudhuri R.R."/>
            <person name="La Ragione R."/>
            <person name="Hildebrand F."/>
            <person name="Pallen M.J."/>
        </authorList>
    </citation>
    <scope>NUCLEOTIDE SEQUENCE</scope>
    <source>
        <strain evidence="2">1383</strain>
    </source>
</reference>
<feature type="transmembrane region" description="Helical" evidence="1">
    <location>
        <begin position="7"/>
        <end position="27"/>
    </location>
</feature>
<reference evidence="2" key="1">
    <citation type="submission" date="2020-10" db="EMBL/GenBank/DDBJ databases">
        <authorList>
            <person name="Gilroy R."/>
        </authorList>
    </citation>
    <scope>NUCLEOTIDE SEQUENCE</scope>
    <source>
        <strain evidence="2">1383</strain>
    </source>
</reference>
<dbReference type="EMBL" id="DVLY01000163">
    <property type="protein sequence ID" value="HIT98469.1"/>
    <property type="molecule type" value="Genomic_DNA"/>
</dbReference>
<evidence type="ECO:0000256" key="1">
    <source>
        <dbReference type="SAM" id="Phobius"/>
    </source>
</evidence>
<protein>
    <submittedName>
        <fullName evidence="2">DUF4199 domain-containing protein</fullName>
    </submittedName>
</protein>
<keyword evidence="1" id="KW-0472">Membrane</keyword>
<feature type="transmembrane region" description="Helical" evidence="1">
    <location>
        <begin position="33"/>
        <end position="50"/>
    </location>
</feature>
<proteinExistence type="predicted"/>
<evidence type="ECO:0000313" key="2">
    <source>
        <dbReference type="EMBL" id="HIT98469.1"/>
    </source>
</evidence>
<accession>A0A9D1HBC1</accession>
<gene>
    <name evidence="2" type="ORF">IAC44_06490</name>
</gene>
<dbReference type="Proteomes" id="UP000824161">
    <property type="component" value="Unassembled WGS sequence"/>
</dbReference>
<sequence>MSVGQYAFYCGVTTGFALSLISLLSYVPILGTIAWLLRLLALVFLTMYFVRRYRDQFNGGTLTSGEGFLLTFLMFLYIGIIAALYSGAQIALMAAKDSQELFLLLQQTYEDAGIDIPDQTIRDVIKIVPYVVGIFYILGHLVVGAIFGAIYSSSFRRDAPYPPEGQTMN</sequence>
<dbReference type="AlphaFoldDB" id="A0A9D1HBC1"/>
<dbReference type="InterPro" id="IPR025250">
    <property type="entry name" value="DUF4199"/>
</dbReference>
<evidence type="ECO:0000313" key="3">
    <source>
        <dbReference type="Proteomes" id="UP000824161"/>
    </source>
</evidence>
<name>A0A9D1HBC1_9FLAO</name>